<dbReference type="Gene3D" id="1.10.510.10">
    <property type="entry name" value="Transferase(Phosphotransferase) domain 1"/>
    <property type="match status" value="1"/>
</dbReference>
<feature type="region of interest" description="Disordered" evidence="2">
    <location>
        <begin position="1"/>
        <end position="34"/>
    </location>
</feature>
<accession>A0A1W0WS53</accession>
<dbReference type="InterPro" id="IPR052751">
    <property type="entry name" value="Plant_MAPKKK"/>
</dbReference>
<keyword evidence="1" id="KW-0547">Nucleotide-binding</keyword>
<evidence type="ECO:0000256" key="2">
    <source>
        <dbReference type="SAM" id="MobiDB-lite"/>
    </source>
</evidence>
<dbReference type="GO" id="GO:0007165">
    <property type="term" value="P:signal transduction"/>
    <property type="evidence" value="ECO:0007669"/>
    <property type="project" value="TreeGrafter"/>
</dbReference>
<evidence type="ECO:0000313" key="4">
    <source>
        <dbReference type="EMBL" id="OQV18025.1"/>
    </source>
</evidence>
<dbReference type="Pfam" id="PF00069">
    <property type="entry name" value="Pkinase"/>
    <property type="match status" value="1"/>
</dbReference>
<dbReference type="GO" id="GO:0004672">
    <property type="term" value="F:protein kinase activity"/>
    <property type="evidence" value="ECO:0007669"/>
    <property type="project" value="InterPro"/>
</dbReference>
<evidence type="ECO:0000313" key="5">
    <source>
        <dbReference type="Proteomes" id="UP000192578"/>
    </source>
</evidence>
<reference evidence="5" key="1">
    <citation type="submission" date="2017-01" db="EMBL/GenBank/DDBJ databases">
        <title>Comparative genomics of anhydrobiosis in the tardigrade Hypsibius dujardini.</title>
        <authorList>
            <person name="Yoshida Y."/>
            <person name="Koutsovoulos G."/>
            <person name="Laetsch D."/>
            <person name="Stevens L."/>
            <person name="Kumar S."/>
            <person name="Horikawa D."/>
            <person name="Ishino K."/>
            <person name="Komine S."/>
            <person name="Tomita M."/>
            <person name="Blaxter M."/>
            <person name="Arakawa K."/>
        </authorList>
    </citation>
    <scope>NUCLEOTIDE SEQUENCE [LARGE SCALE GENOMIC DNA]</scope>
    <source>
        <strain evidence="5">Z151</strain>
    </source>
</reference>
<keyword evidence="5" id="KW-1185">Reference proteome</keyword>
<dbReference type="GO" id="GO:0005524">
    <property type="term" value="F:ATP binding"/>
    <property type="evidence" value="ECO:0007669"/>
    <property type="project" value="UniProtKB-UniRule"/>
</dbReference>
<sequence length="635" mass="70707">MGQGSSQEQRRRLVLPGLERRDSRFGSTPDTASSSHEFRWPYVLQATLGKGKNGVVYVAELTNSGDGVVGLGSRNIVVKKVPLSHKRKHSKQQVHALRDEIDALVSLEQGNLVKYFGWNIETPNEDAAAAGGPGEQQQIAYFRIFMEFCSGGTLQQRARKGLRYSQLRDCTRQILEGLAYLHAAGIVHGDLTTSSIFLTDRAKLHLKIGGFGKLHLLNALHAKKSPAQRNSFEAHNAPETQRASSHVKDIDPKSDIWNVAFILIELLHEGEREEFASTDELLQLIGGSLDSIIMWFLGAESLLGNAHLAYFAQNRKVIECISFLKACLQRNPADRPSAVELLRSAHISENLDEKEVRPETDVLDRFTVTNNMTEWLYQAVDNTTGKKVLLTKRVVELANWMDEFVTIATVVAFHSQLMVLDTHPQMITRTDCWACREPPSAAFVEEMTVYSCWNYSEPCILLEKVIANGDRGFSPHRVQNYARQVVAMLQPIWRGIQTCPLAANVVVLDLCSAYLLFNENHTKILMLPFLFPDVITDNDIRAWFIASNIWDLGMLVLSMSTGTLLLENREAGSFAPDIPDGLEEKSADFIARCFTCFKAHKAAGSGTGTGWLREPGVLTWSVEALAAHPFLSGSN</sequence>
<gene>
    <name evidence="4" type="ORF">BV898_07966</name>
</gene>
<dbReference type="SUPFAM" id="SSF56112">
    <property type="entry name" value="Protein kinase-like (PK-like)"/>
    <property type="match status" value="2"/>
</dbReference>
<evidence type="ECO:0000256" key="1">
    <source>
        <dbReference type="PROSITE-ProRule" id="PRU10141"/>
    </source>
</evidence>
<feature type="compositionally biased region" description="Polar residues" evidence="2">
    <location>
        <begin position="25"/>
        <end position="34"/>
    </location>
</feature>
<dbReference type="OrthoDB" id="346907at2759"/>
<protein>
    <recommendedName>
        <fullName evidence="3">Protein kinase domain-containing protein</fullName>
    </recommendedName>
</protein>
<dbReference type="InterPro" id="IPR011009">
    <property type="entry name" value="Kinase-like_dom_sf"/>
</dbReference>
<keyword evidence="1" id="KW-0067">ATP-binding</keyword>
<dbReference type="PANTHER" id="PTHR48011:SF84">
    <property type="entry name" value="KINASE, PUTATIVE-RELATED"/>
    <property type="match status" value="1"/>
</dbReference>
<dbReference type="InterPro" id="IPR000719">
    <property type="entry name" value="Prot_kinase_dom"/>
</dbReference>
<evidence type="ECO:0000259" key="3">
    <source>
        <dbReference type="PROSITE" id="PS50011"/>
    </source>
</evidence>
<feature type="binding site" evidence="1">
    <location>
        <position position="80"/>
    </location>
    <ligand>
        <name>ATP</name>
        <dbReference type="ChEBI" id="CHEBI:30616"/>
    </ligand>
</feature>
<dbReference type="Gene3D" id="3.30.200.20">
    <property type="entry name" value="Phosphorylase Kinase, domain 1"/>
    <property type="match status" value="1"/>
</dbReference>
<dbReference type="Proteomes" id="UP000192578">
    <property type="component" value="Unassembled WGS sequence"/>
</dbReference>
<proteinExistence type="predicted"/>
<dbReference type="InterPro" id="IPR017441">
    <property type="entry name" value="Protein_kinase_ATP_BS"/>
</dbReference>
<organism evidence="4 5">
    <name type="scientific">Hypsibius exemplaris</name>
    <name type="common">Freshwater tardigrade</name>
    <dbReference type="NCBI Taxonomy" id="2072580"/>
    <lineage>
        <taxon>Eukaryota</taxon>
        <taxon>Metazoa</taxon>
        <taxon>Ecdysozoa</taxon>
        <taxon>Tardigrada</taxon>
        <taxon>Eutardigrada</taxon>
        <taxon>Parachela</taxon>
        <taxon>Hypsibioidea</taxon>
        <taxon>Hypsibiidae</taxon>
        <taxon>Hypsibius</taxon>
    </lineage>
</organism>
<name>A0A1W0WS53_HYPEX</name>
<dbReference type="PROSITE" id="PS00107">
    <property type="entry name" value="PROTEIN_KINASE_ATP"/>
    <property type="match status" value="1"/>
</dbReference>
<comment type="caution">
    <text evidence="4">The sequence shown here is derived from an EMBL/GenBank/DDBJ whole genome shotgun (WGS) entry which is preliminary data.</text>
</comment>
<dbReference type="PROSITE" id="PS50011">
    <property type="entry name" value="PROTEIN_KINASE_DOM"/>
    <property type="match status" value="1"/>
</dbReference>
<feature type="domain" description="Protein kinase" evidence="3">
    <location>
        <begin position="42"/>
        <end position="347"/>
    </location>
</feature>
<dbReference type="EMBL" id="MTYJ01000054">
    <property type="protein sequence ID" value="OQV18025.1"/>
    <property type="molecule type" value="Genomic_DNA"/>
</dbReference>
<dbReference type="PANTHER" id="PTHR48011">
    <property type="entry name" value="CCR4-NOT TRANSCRIPTIONAL COMPLEX SUBUNIT CAF120-RELATED"/>
    <property type="match status" value="1"/>
</dbReference>
<dbReference type="AlphaFoldDB" id="A0A1W0WS53"/>